<evidence type="ECO:0000313" key="3">
    <source>
        <dbReference type="Proteomes" id="UP000291422"/>
    </source>
</evidence>
<dbReference type="CDD" id="cd18186">
    <property type="entry name" value="BTB_POZ_ZBTB_KLHL-like"/>
    <property type="match status" value="1"/>
</dbReference>
<dbReference type="Pfam" id="PF00651">
    <property type="entry name" value="BTB"/>
    <property type="match status" value="1"/>
</dbReference>
<gene>
    <name evidence="2" type="ORF">AA0117_g12688</name>
</gene>
<reference evidence="3" key="1">
    <citation type="journal article" date="2019" name="bioRxiv">
        <title>Genomics, evolutionary history and diagnostics of the Alternaria alternata species group including apple and Asian pear pathotypes.</title>
        <authorList>
            <person name="Armitage A.D."/>
            <person name="Cockerton H.M."/>
            <person name="Sreenivasaprasad S."/>
            <person name="Woodhall J.W."/>
            <person name="Lane C.R."/>
            <person name="Harrison R.J."/>
            <person name="Clarkson J.P."/>
        </authorList>
    </citation>
    <scope>NUCLEOTIDE SEQUENCE [LARGE SCALE GENOMIC DNA]</scope>
    <source>
        <strain evidence="3">FERA 1177</strain>
    </source>
</reference>
<comment type="caution">
    <text evidence="2">The sequence shown here is derived from an EMBL/GenBank/DDBJ whole genome shotgun (WGS) entry which is preliminary data.</text>
</comment>
<dbReference type="InterPro" id="IPR011333">
    <property type="entry name" value="SKP1/BTB/POZ_sf"/>
</dbReference>
<dbReference type="EMBL" id="PDXD01000082">
    <property type="protein sequence ID" value="RYN63540.1"/>
    <property type="molecule type" value="Genomic_DNA"/>
</dbReference>
<dbReference type="PROSITE" id="PS50097">
    <property type="entry name" value="BTB"/>
    <property type="match status" value="1"/>
</dbReference>
<dbReference type="PANTHER" id="PTHR47843:SF5">
    <property type="entry name" value="BTB_POZ DOMAIN PROTEIN"/>
    <property type="match status" value="1"/>
</dbReference>
<feature type="domain" description="BTB" evidence="1">
    <location>
        <begin position="23"/>
        <end position="87"/>
    </location>
</feature>
<dbReference type="InterPro" id="IPR000210">
    <property type="entry name" value="BTB/POZ_dom"/>
</dbReference>
<name>A0A4Q4MZW6_ALTAL</name>
<dbReference type="Proteomes" id="UP000291422">
    <property type="component" value="Unassembled WGS sequence"/>
</dbReference>
<protein>
    <recommendedName>
        <fullName evidence="1">BTB domain-containing protein</fullName>
    </recommendedName>
</protein>
<dbReference type="Gene3D" id="3.30.710.10">
    <property type="entry name" value="Potassium Channel Kv1.1, Chain A"/>
    <property type="match status" value="1"/>
</dbReference>
<dbReference type="AlphaFoldDB" id="A0A4Q4MZW6"/>
<proteinExistence type="predicted"/>
<organism evidence="2 3">
    <name type="scientific">Alternaria alternata</name>
    <name type="common">Alternaria rot fungus</name>
    <name type="synonym">Torula alternata</name>
    <dbReference type="NCBI Taxonomy" id="5599"/>
    <lineage>
        <taxon>Eukaryota</taxon>
        <taxon>Fungi</taxon>
        <taxon>Dikarya</taxon>
        <taxon>Ascomycota</taxon>
        <taxon>Pezizomycotina</taxon>
        <taxon>Dothideomycetes</taxon>
        <taxon>Pleosporomycetidae</taxon>
        <taxon>Pleosporales</taxon>
        <taxon>Pleosporineae</taxon>
        <taxon>Pleosporaceae</taxon>
        <taxon>Alternaria</taxon>
        <taxon>Alternaria sect. Alternaria</taxon>
        <taxon>Alternaria alternata complex</taxon>
    </lineage>
</organism>
<dbReference type="SUPFAM" id="SSF54695">
    <property type="entry name" value="POZ domain"/>
    <property type="match status" value="1"/>
</dbReference>
<evidence type="ECO:0000313" key="2">
    <source>
        <dbReference type="EMBL" id="RYN63540.1"/>
    </source>
</evidence>
<accession>A0A4Q4MZW6</accession>
<evidence type="ECO:0000259" key="1">
    <source>
        <dbReference type="PROSITE" id="PS50097"/>
    </source>
</evidence>
<sequence length="273" mass="30517">MALTPQQRVLDSLKSSLASGAYSDLDITCGGDTHKVHKVIICGRAGFFARAIKFGGQETQTDQINLPKDERKRIKLLVQYLYEGEYDPVLPPTAAQTTTPAVVTSAAFVNKNFPSISFPHTCHSRGFDGYTCRYRELCPHHKCDRDCKFKCEGFTCEACVIPSLIGPSSQLLTHAKMYELADKYEVDGLKELAKEKFSRCCKHFWDTPDFHLAASHAFSTTPENDTGLRDCVSQTIATKMQLLRKLQVRTLLMRFNGLALGILDAKSKELGWV</sequence>
<dbReference type="PANTHER" id="PTHR47843">
    <property type="entry name" value="BTB DOMAIN-CONTAINING PROTEIN-RELATED"/>
    <property type="match status" value="1"/>
</dbReference>
<dbReference type="VEuPathDB" id="FungiDB:CC77DRAFT_1065023"/>